<dbReference type="EMBL" id="BMAV01008129">
    <property type="protein sequence ID" value="GFY51494.1"/>
    <property type="molecule type" value="Genomic_DNA"/>
</dbReference>
<evidence type="ECO:0000313" key="2">
    <source>
        <dbReference type="Proteomes" id="UP000886998"/>
    </source>
</evidence>
<gene>
    <name evidence="1" type="ORF">TNIN_426561</name>
</gene>
<accession>A0A8X6XFG2</accession>
<reference evidence="1" key="1">
    <citation type="submission" date="2020-08" db="EMBL/GenBank/DDBJ databases">
        <title>Multicomponent nature underlies the extraordinary mechanical properties of spider dragline silk.</title>
        <authorList>
            <person name="Kono N."/>
            <person name="Nakamura H."/>
            <person name="Mori M."/>
            <person name="Yoshida Y."/>
            <person name="Ohtoshi R."/>
            <person name="Malay A.D."/>
            <person name="Moran D.A.P."/>
            <person name="Tomita M."/>
            <person name="Numata K."/>
            <person name="Arakawa K."/>
        </authorList>
    </citation>
    <scope>NUCLEOTIDE SEQUENCE</scope>
</reference>
<keyword evidence="2" id="KW-1185">Reference proteome</keyword>
<comment type="caution">
    <text evidence="1">The sequence shown here is derived from an EMBL/GenBank/DDBJ whole genome shotgun (WGS) entry which is preliminary data.</text>
</comment>
<dbReference type="Proteomes" id="UP000886998">
    <property type="component" value="Unassembled WGS sequence"/>
</dbReference>
<name>A0A8X6XFG2_9ARAC</name>
<dbReference type="AlphaFoldDB" id="A0A8X6XFG2"/>
<protein>
    <submittedName>
        <fullName evidence="1">Uncharacterized protein</fullName>
    </submittedName>
</protein>
<evidence type="ECO:0000313" key="1">
    <source>
        <dbReference type="EMBL" id="GFY51494.1"/>
    </source>
</evidence>
<organism evidence="1 2">
    <name type="scientific">Trichonephila inaurata madagascariensis</name>
    <dbReference type="NCBI Taxonomy" id="2747483"/>
    <lineage>
        <taxon>Eukaryota</taxon>
        <taxon>Metazoa</taxon>
        <taxon>Ecdysozoa</taxon>
        <taxon>Arthropoda</taxon>
        <taxon>Chelicerata</taxon>
        <taxon>Arachnida</taxon>
        <taxon>Araneae</taxon>
        <taxon>Araneomorphae</taxon>
        <taxon>Entelegynae</taxon>
        <taxon>Araneoidea</taxon>
        <taxon>Nephilidae</taxon>
        <taxon>Trichonephila</taxon>
        <taxon>Trichonephila inaurata</taxon>
    </lineage>
</organism>
<sequence>MILCLLAPLSHSPFPRCINQSGIFLSLSGLSTLQGIKNLILTWNGGSPRDPNAQPAFPVTSVGQAKSSVRPLPIAHKE</sequence>
<proteinExistence type="predicted"/>